<dbReference type="GO" id="GO:0016301">
    <property type="term" value="F:kinase activity"/>
    <property type="evidence" value="ECO:0007669"/>
    <property type="project" value="UniProtKB-KW"/>
</dbReference>
<name>A0AAE3AT99_9FIRM</name>
<dbReference type="EMBL" id="JAJEPU010000043">
    <property type="protein sequence ID" value="MCC2165607.1"/>
    <property type="molecule type" value="Genomic_DNA"/>
</dbReference>
<accession>A0AAE3AT99</accession>
<dbReference type="InterPro" id="IPR027417">
    <property type="entry name" value="P-loop_NTPase"/>
</dbReference>
<evidence type="ECO:0000313" key="1">
    <source>
        <dbReference type="EMBL" id="MCC2165607.1"/>
    </source>
</evidence>
<dbReference type="SUPFAM" id="SSF52540">
    <property type="entry name" value="P-loop containing nucleoside triphosphate hydrolases"/>
    <property type="match status" value="1"/>
</dbReference>
<dbReference type="RefSeq" id="WP_308451872.1">
    <property type="nucleotide sequence ID" value="NZ_JAJEPU010000043.1"/>
</dbReference>
<dbReference type="AlphaFoldDB" id="A0AAE3AT99"/>
<dbReference type="Gene3D" id="3.40.50.300">
    <property type="entry name" value="P-loop containing nucleotide triphosphate hydrolases"/>
    <property type="match status" value="1"/>
</dbReference>
<evidence type="ECO:0000313" key="2">
    <source>
        <dbReference type="Proteomes" id="UP001198962"/>
    </source>
</evidence>
<gene>
    <name evidence="1" type="ORF">LKD32_12115</name>
</gene>
<comment type="caution">
    <text evidence="1">The sequence shown here is derived from an EMBL/GenBank/DDBJ whole genome shotgun (WGS) entry which is preliminary data.</text>
</comment>
<proteinExistence type="predicted"/>
<dbReference type="Pfam" id="PF13189">
    <property type="entry name" value="Cytidylate_kin2"/>
    <property type="match status" value="1"/>
</dbReference>
<keyword evidence="1" id="KW-0808">Transferase</keyword>
<reference evidence="1" key="1">
    <citation type="submission" date="2021-10" db="EMBL/GenBank/DDBJ databases">
        <title>Anaerobic single-cell dispensing facilitates the cultivation of human gut bacteria.</title>
        <authorList>
            <person name="Afrizal A."/>
        </authorList>
    </citation>
    <scope>NUCLEOTIDE SEQUENCE</scope>
    <source>
        <strain evidence="1">CLA-AA-H274</strain>
    </source>
</reference>
<keyword evidence="2" id="KW-1185">Reference proteome</keyword>
<dbReference type="Proteomes" id="UP001198962">
    <property type="component" value="Unassembled WGS sequence"/>
</dbReference>
<protein>
    <submittedName>
        <fullName evidence="1">Cytidylate kinase-like family protein</fullName>
    </submittedName>
</protein>
<organism evidence="1 2">
    <name type="scientific">Brotaphodocola catenula</name>
    <dbReference type="NCBI Taxonomy" id="2885361"/>
    <lineage>
        <taxon>Bacteria</taxon>
        <taxon>Bacillati</taxon>
        <taxon>Bacillota</taxon>
        <taxon>Clostridia</taxon>
        <taxon>Lachnospirales</taxon>
        <taxon>Lachnospiraceae</taxon>
        <taxon>Brotaphodocola</taxon>
    </lineage>
</organism>
<sequence>MDKNKLVITIERQYGSGGRIVGKRLAEELGVSYYDDEILSMTAEKSAVGEQYFRLADEKAGNNVLRKIVGGMGRKLALGHPKIDGDVTSPENLFRFQSEVIRELADHESCVIIGRCADYILESAGKEDLVKIFVYADTPTCVRRTMEVDGILDTKEALDKLNRITKQRREYHRYFTGREWEDMTNYDLPINASKLELDQIVDLIKTYLRMIGYEI</sequence>
<keyword evidence="1" id="KW-0418">Kinase</keyword>